<organism evidence="13 14">
    <name type="scientific">Proteiniborus ethanoligenes</name>
    <dbReference type="NCBI Taxonomy" id="415015"/>
    <lineage>
        <taxon>Bacteria</taxon>
        <taxon>Bacillati</taxon>
        <taxon>Bacillota</taxon>
        <taxon>Clostridia</taxon>
        <taxon>Eubacteriales</taxon>
        <taxon>Proteiniborus</taxon>
    </lineage>
</organism>
<reference evidence="13 14" key="1">
    <citation type="submission" date="2016-10" db="EMBL/GenBank/DDBJ databases">
        <authorList>
            <person name="de Groot N.N."/>
        </authorList>
    </citation>
    <scope>NUCLEOTIDE SEQUENCE [LARGE SCALE GENOMIC DNA]</scope>
    <source>
        <strain evidence="13 14">DSM 21650</strain>
    </source>
</reference>
<dbReference type="InterPro" id="IPR015424">
    <property type="entry name" value="PyrdxlP-dep_Trfase"/>
</dbReference>
<dbReference type="PANTHER" id="PTHR11808:SF80">
    <property type="entry name" value="CYSTATHIONINE GAMMA-LYASE"/>
    <property type="match status" value="1"/>
</dbReference>
<dbReference type="GO" id="GO:0047982">
    <property type="term" value="F:homocysteine desulfhydrase activity"/>
    <property type="evidence" value="ECO:0007669"/>
    <property type="project" value="UniProtKB-EC"/>
</dbReference>
<dbReference type="EMBL" id="FNQE01000030">
    <property type="protein sequence ID" value="SDZ27638.1"/>
    <property type="molecule type" value="Genomic_DNA"/>
</dbReference>
<comment type="catalytic activity">
    <reaction evidence="9">
        <text>L-homocysteine + H2O = 2-oxobutanoate + hydrogen sulfide + NH4(+) + H(+)</text>
        <dbReference type="Rhea" id="RHEA:14501"/>
        <dbReference type="ChEBI" id="CHEBI:15377"/>
        <dbReference type="ChEBI" id="CHEBI:15378"/>
        <dbReference type="ChEBI" id="CHEBI:16763"/>
        <dbReference type="ChEBI" id="CHEBI:28938"/>
        <dbReference type="ChEBI" id="CHEBI:29919"/>
        <dbReference type="ChEBI" id="CHEBI:58199"/>
        <dbReference type="EC" id="4.4.1.2"/>
    </reaction>
    <physiologicalReaction direction="left-to-right" evidence="9">
        <dbReference type="Rhea" id="RHEA:14502"/>
    </physiologicalReaction>
</comment>
<dbReference type="FunFam" id="3.90.1150.10:FF:000008">
    <property type="entry name" value="Cystathionine gamma-synthase"/>
    <property type="match status" value="1"/>
</dbReference>
<evidence type="ECO:0000256" key="7">
    <source>
        <dbReference type="ARBA" id="ARBA00047175"/>
    </source>
</evidence>
<comment type="cofactor">
    <cofactor evidence="1 12">
        <name>pyridoxal 5'-phosphate</name>
        <dbReference type="ChEBI" id="CHEBI:597326"/>
    </cofactor>
</comment>
<dbReference type="AlphaFoldDB" id="A0A1H3RQV9"/>
<sequence>MDKNKKYRFETMSIHAGSQGKNANNALNPPIYQTSTFVFDSIEHVEKVMSFESDDYVYTRGNNPTLRLFENRMAALEEGNGAVAFSSGMAAISSVLFSFLKPGDNIIVNKTLYGSSYNVVTHLLPQYNVDYKIADLSYTDGLKDLIDEKTKVIYFETPSNPNLMLIDIKKISKIAKEKEVKVVIDNTFATPYFQRPLTLGADVVVHSATKYICGHGDVVGGVAISKNADYIQSLKFDYMCEFGGVMSPFNAWLLLRGLKTLGVRMRQHEKNALEVARFLKRHPKVKEVLYPGLEDFKGHEIAKEQMSGFGAMISFEINGDLEAAKKVVNSVRLAQLAVSLGDCETLIELPAAMTHRGYPKEELAKFGLTESMIRISVGLEDVNDIIEDLDNALSMI</sequence>
<evidence type="ECO:0000256" key="5">
    <source>
        <dbReference type="ARBA" id="ARBA00022898"/>
    </source>
</evidence>
<dbReference type="SUPFAM" id="SSF53383">
    <property type="entry name" value="PLP-dependent transferases"/>
    <property type="match status" value="1"/>
</dbReference>
<dbReference type="InterPro" id="IPR015421">
    <property type="entry name" value="PyrdxlP-dep_Trfase_major"/>
</dbReference>
<comment type="catalytic activity">
    <reaction evidence="10">
        <text>L-methionine + H2O = methanethiol + 2-oxobutanoate + NH4(+)</text>
        <dbReference type="Rhea" id="RHEA:23800"/>
        <dbReference type="ChEBI" id="CHEBI:15377"/>
        <dbReference type="ChEBI" id="CHEBI:16007"/>
        <dbReference type="ChEBI" id="CHEBI:16763"/>
        <dbReference type="ChEBI" id="CHEBI:28938"/>
        <dbReference type="ChEBI" id="CHEBI:57844"/>
        <dbReference type="EC" id="4.4.1.11"/>
    </reaction>
    <physiologicalReaction direction="left-to-right" evidence="10">
        <dbReference type="Rhea" id="RHEA:23801"/>
    </physiologicalReaction>
</comment>
<dbReference type="GO" id="GO:0005737">
    <property type="term" value="C:cytoplasm"/>
    <property type="evidence" value="ECO:0007669"/>
    <property type="project" value="TreeGrafter"/>
</dbReference>
<evidence type="ECO:0000256" key="3">
    <source>
        <dbReference type="ARBA" id="ARBA00012222"/>
    </source>
</evidence>
<dbReference type="Pfam" id="PF01053">
    <property type="entry name" value="Cys_Met_Meta_PP"/>
    <property type="match status" value="1"/>
</dbReference>
<dbReference type="STRING" id="415015.SAMN05660462_02484"/>
<evidence type="ECO:0000313" key="14">
    <source>
        <dbReference type="Proteomes" id="UP000198625"/>
    </source>
</evidence>
<comment type="similarity">
    <text evidence="2">Belongs to the trans-sulfuration enzymes family. L-methionine gamma-lyase subfamily.</text>
</comment>
<dbReference type="CDD" id="cd00614">
    <property type="entry name" value="CGS_like"/>
    <property type="match status" value="1"/>
</dbReference>
<evidence type="ECO:0000256" key="11">
    <source>
        <dbReference type="PIRSR" id="PIRSR001434-2"/>
    </source>
</evidence>
<dbReference type="GO" id="GO:0018826">
    <property type="term" value="F:methionine gamma-lyase activity"/>
    <property type="evidence" value="ECO:0007669"/>
    <property type="project" value="UniProtKB-EC"/>
</dbReference>
<dbReference type="PROSITE" id="PS00868">
    <property type="entry name" value="CYS_MET_METAB_PP"/>
    <property type="match status" value="1"/>
</dbReference>
<dbReference type="OrthoDB" id="9780685at2"/>
<evidence type="ECO:0000313" key="13">
    <source>
        <dbReference type="EMBL" id="SDZ27638.1"/>
    </source>
</evidence>
<evidence type="ECO:0000256" key="8">
    <source>
        <dbReference type="ARBA" id="ARBA00047199"/>
    </source>
</evidence>
<dbReference type="Proteomes" id="UP000198625">
    <property type="component" value="Unassembled WGS sequence"/>
</dbReference>
<name>A0A1H3RQV9_9FIRM</name>
<dbReference type="GO" id="GO:0030170">
    <property type="term" value="F:pyridoxal phosphate binding"/>
    <property type="evidence" value="ECO:0007669"/>
    <property type="project" value="InterPro"/>
</dbReference>
<evidence type="ECO:0000256" key="4">
    <source>
        <dbReference type="ARBA" id="ARBA00019040"/>
    </source>
</evidence>
<dbReference type="InterPro" id="IPR000277">
    <property type="entry name" value="Cys/Met-Metab_PyrdxlP-dep_enz"/>
</dbReference>
<dbReference type="Gene3D" id="3.40.640.10">
    <property type="entry name" value="Type I PLP-dependent aspartate aminotransferase-like (Major domain)"/>
    <property type="match status" value="1"/>
</dbReference>
<dbReference type="InterPro" id="IPR054542">
    <property type="entry name" value="Cys_met_metab_PP"/>
</dbReference>
<keyword evidence="6 13" id="KW-0456">Lyase</keyword>
<dbReference type="PANTHER" id="PTHR11808">
    <property type="entry name" value="TRANS-SULFURATION ENZYME FAMILY MEMBER"/>
    <property type="match status" value="1"/>
</dbReference>
<dbReference type="EC" id="4.4.1.2" evidence="7"/>
<feature type="modified residue" description="N6-(pyridoxal phosphate)lysine" evidence="11">
    <location>
        <position position="210"/>
    </location>
</feature>
<evidence type="ECO:0000256" key="6">
    <source>
        <dbReference type="ARBA" id="ARBA00023239"/>
    </source>
</evidence>
<dbReference type="FunFam" id="3.40.640.10:FF:000046">
    <property type="entry name" value="Cystathionine gamma-lyase"/>
    <property type="match status" value="1"/>
</dbReference>
<keyword evidence="5 11" id="KW-0663">Pyridoxal phosphate</keyword>
<evidence type="ECO:0000256" key="9">
    <source>
        <dbReference type="ARBA" id="ARBA00048780"/>
    </source>
</evidence>
<accession>A0A1H3RQV9</accession>
<dbReference type="InterPro" id="IPR015422">
    <property type="entry name" value="PyrdxlP-dep_Trfase_small"/>
</dbReference>
<gene>
    <name evidence="13" type="ORF">SAMN05660462_02484</name>
</gene>
<evidence type="ECO:0000256" key="12">
    <source>
        <dbReference type="RuleBase" id="RU362118"/>
    </source>
</evidence>
<dbReference type="RefSeq" id="WP_091731810.1">
    <property type="nucleotide sequence ID" value="NZ_FNQE01000030.1"/>
</dbReference>
<dbReference type="Gene3D" id="3.90.1150.10">
    <property type="entry name" value="Aspartate Aminotransferase, domain 1"/>
    <property type="match status" value="1"/>
</dbReference>
<evidence type="ECO:0000256" key="1">
    <source>
        <dbReference type="ARBA" id="ARBA00001933"/>
    </source>
</evidence>
<keyword evidence="14" id="KW-1185">Reference proteome</keyword>
<dbReference type="PIRSF" id="PIRSF001434">
    <property type="entry name" value="CGS"/>
    <property type="match status" value="1"/>
</dbReference>
<evidence type="ECO:0000256" key="2">
    <source>
        <dbReference type="ARBA" id="ARBA00008667"/>
    </source>
</evidence>
<protein>
    <recommendedName>
        <fullName evidence="4">L-methionine gamma-lyase</fullName>
        <ecNumber evidence="3">4.4.1.11</ecNumber>
        <ecNumber evidence="7">4.4.1.2</ecNumber>
    </recommendedName>
    <alternativeName>
        <fullName evidence="8">Homocysteine desulfhydrase</fullName>
    </alternativeName>
</protein>
<dbReference type="EC" id="4.4.1.11" evidence="3"/>
<dbReference type="GO" id="GO:0019346">
    <property type="term" value="P:transsulfuration"/>
    <property type="evidence" value="ECO:0007669"/>
    <property type="project" value="InterPro"/>
</dbReference>
<evidence type="ECO:0000256" key="10">
    <source>
        <dbReference type="ARBA" id="ARBA00052699"/>
    </source>
</evidence>
<proteinExistence type="inferred from homology"/>